<evidence type="ECO:0000313" key="11">
    <source>
        <dbReference type="EMBL" id="OBS18926.1"/>
    </source>
</evidence>
<feature type="binding site" description="axial binding residue" evidence="8">
    <location>
        <position position="447"/>
    </location>
    <ligand>
        <name>heme</name>
        <dbReference type="ChEBI" id="CHEBI:30413"/>
    </ligand>
    <ligandPart>
        <name>Fe</name>
        <dbReference type="ChEBI" id="CHEBI:18248"/>
    </ligandPart>
</feature>
<organism evidence="11 12">
    <name type="scientific">Fusarium poae</name>
    <dbReference type="NCBI Taxonomy" id="36050"/>
    <lineage>
        <taxon>Eukaryota</taxon>
        <taxon>Fungi</taxon>
        <taxon>Dikarya</taxon>
        <taxon>Ascomycota</taxon>
        <taxon>Pezizomycotina</taxon>
        <taxon>Sordariomycetes</taxon>
        <taxon>Hypocreomycetidae</taxon>
        <taxon>Hypocreales</taxon>
        <taxon>Nectriaceae</taxon>
        <taxon>Fusarium</taxon>
    </lineage>
</organism>
<dbReference type="Gene3D" id="1.10.630.10">
    <property type="entry name" value="Cytochrome P450"/>
    <property type="match status" value="1"/>
</dbReference>
<keyword evidence="4 8" id="KW-0479">Metal-binding</keyword>
<keyword evidence="7 9" id="KW-0503">Monooxygenase</keyword>
<dbReference type="PANTHER" id="PTHR24305:SF230">
    <property type="entry name" value="P450, PUTATIVE (EUROFUNG)-RELATED"/>
    <property type="match status" value="1"/>
</dbReference>
<dbReference type="Pfam" id="PF00067">
    <property type="entry name" value="p450"/>
    <property type="match status" value="1"/>
</dbReference>
<evidence type="ECO:0000256" key="1">
    <source>
        <dbReference type="ARBA" id="ARBA00001971"/>
    </source>
</evidence>
<evidence type="ECO:0008006" key="13">
    <source>
        <dbReference type="Google" id="ProtNLM"/>
    </source>
</evidence>
<dbReference type="InterPro" id="IPR001128">
    <property type="entry name" value="Cyt_P450"/>
</dbReference>
<dbReference type="InterPro" id="IPR002401">
    <property type="entry name" value="Cyt_P450_E_grp-I"/>
</dbReference>
<dbReference type="InterPro" id="IPR036396">
    <property type="entry name" value="Cyt_P450_sf"/>
</dbReference>
<feature type="transmembrane region" description="Helical" evidence="10">
    <location>
        <begin position="12"/>
        <end position="37"/>
    </location>
</feature>
<dbReference type="InterPro" id="IPR050121">
    <property type="entry name" value="Cytochrome_P450_monoxygenase"/>
</dbReference>
<dbReference type="CDD" id="cd11058">
    <property type="entry name" value="CYP60B-like"/>
    <property type="match status" value="1"/>
</dbReference>
<dbReference type="AlphaFoldDB" id="A0A1B8AEL6"/>
<name>A0A1B8AEL6_FUSPO</name>
<dbReference type="PRINTS" id="PR00385">
    <property type="entry name" value="P450"/>
</dbReference>
<dbReference type="GO" id="GO:0016705">
    <property type="term" value="F:oxidoreductase activity, acting on paired donors, with incorporation or reduction of molecular oxygen"/>
    <property type="evidence" value="ECO:0007669"/>
    <property type="project" value="InterPro"/>
</dbReference>
<evidence type="ECO:0000256" key="9">
    <source>
        <dbReference type="RuleBase" id="RU000461"/>
    </source>
</evidence>
<keyword evidence="10" id="KW-0472">Membrane</keyword>
<keyword evidence="3 8" id="KW-0349">Heme</keyword>
<dbReference type="PANTHER" id="PTHR24305">
    <property type="entry name" value="CYTOCHROME P450"/>
    <property type="match status" value="1"/>
</dbReference>
<evidence type="ECO:0000313" key="12">
    <source>
        <dbReference type="Proteomes" id="UP000091967"/>
    </source>
</evidence>
<comment type="similarity">
    <text evidence="2 9">Belongs to the cytochrome P450 family.</text>
</comment>
<evidence type="ECO:0000256" key="2">
    <source>
        <dbReference type="ARBA" id="ARBA00010617"/>
    </source>
</evidence>
<protein>
    <recommendedName>
        <fullName evidence="13">Cytochrome P450 monooxygenase</fullName>
    </recommendedName>
</protein>
<accession>A0A1B8AEL6</accession>
<evidence type="ECO:0000256" key="7">
    <source>
        <dbReference type="ARBA" id="ARBA00023033"/>
    </source>
</evidence>
<sequence>MALLALLQDGETIHPLVLLPVLALVSVIGYILFRVVYNLFFNPLRKFPGPKLWAISNIPYTRMFLSGEGHFKILQLHQQYGPIVRIGPKDLSINHPDGMKDLRGHRKGGTGENSKDPVIAQFNHDNIIGADRQNHSRFRRIVAHGFSHQSMLDQQPIIKGYIDKFINGLREVCENGTKPVNIAAWYNFATFDIIGDLAFGEPFGCLDNRELHPWIALIFDGIKDGAYLGCLARMGWLGKVITALAPKGSDSKWAAHVNMARDKVRKRLDTKKERPDFIDAMLKRTGASGNEMTFDELSSNAQILTVAGSETTATLLTATTYFLASNPETLKILCDEVRSSFKSESEIDMISAQRLTYMLAALNETLRIFPPVINGLQRKIRDEGDVIINQFIPGGASMDVWQWAVYHNPDHFTLPNEYHPERWLDDPRFANDAKRALTPFSVGPRDCVGKNLAYAEMRVILARMLWNFDIKLDPRSIGWEKRTKSYFIWERDPLNVILTPRALPE</sequence>
<comment type="caution">
    <text evidence="11">The sequence shown here is derived from an EMBL/GenBank/DDBJ whole genome shotgun (WGS) entry which is preliminary data.</text>
</comment>
<keyword evidence="6 8" id="KW-0408">Iron</keyword>
<dbReference type="OMA" id="NHPDGMK"/>
<dbReference type="Proteomes" id="UP000091967">
    <property type="component" value="Unassembled WGS sequence"/>
</dbReference>
<evidence type="ECO:0000256" key="5">
    <source>
        <dbReference type="ARBA" id="ARBA00023002"/>
    </source>
</evidence>
<dbReference type="EMBL" id="LYXU01000004">
    <property type="protein sequence ID" value="OBS18926.1"/>
    <property type="molecule type" value="Genomic_DNA"/>
</dbReference>
<dbReference type="PROSITE" id="PS00086">
    <property type="entry name" value="CYTOCHROME_P450"/>
    <property type="match status" value="1"/>
</dbReference>
<keyword evidence="12" id="KW-1185">Reference proteome</keyword>
<dbReference type="GO" id="GO:0020037">
    <property type="term" value="F:heme binding"/>
    <property type="evidence" value="ECO:0007669"/>
    <property type="project" value="InterPro"/>
</dbReference>
<keyword evidence="10" id="KW-1133">Transmembrane helix</keyword>
<dbReference type="GO" id="GO:0004497">
    <property type="term" value="F:monooxygenase activity"/>
    <property type="evidence" value="ECO:0007669"/>
    <property type="project" value="UniProtKB-KW"/>
</dbReference>
<comment type="cofactor">
    <cofactor evidence="1 8">
        <name>heme</name>
        <dbReference type="ChEBI" id="CHEBI:30413"/>
    </cofactor>
</comment>
<reference evidence="11 12" key="1">
    <citation type="submission" date="2016-06" db="EMBL/GenBank/DDBJ databases">
        <title>Living apart together: crosstalk between the core and supernumerary genomes in a fungal plant pathogen.</title>
        <authorList>
            <person name="Vanheule A."/>
            <person name="Audenaert K."/>
            <person name="Warris S."/>
            <person name="Van De Geest H."/>
            <person name="Schijlen E."/>
            <person name="Hofte M."/>
            <person name="De Saeger S."/>
            <person name="Haesaert G."/>
            <person name="Waalwijk C."/>
            <person name="Van Der Lee T."/>
        </authorList>
    </citation>
    <scope>NUCLEOTIDE SEQUENCE [LARGE SCALE GENOMIC DNA]</scope>
    <source>
        <strain evidence="11 12">2516</strain>
    </source>
</reference>
<gene>
    <name evidence="11" type="ORF">FPOA_10651</name>
</gene>
<evidence type="ECO:0000256" key="4">
    <source>
        <dbReference type="ARBA" id="ARBA00022723"/>
    </source>
</evidence>
<dbReference type="PRINTS" id="PR00463">
    <property type="entry name" value="EP450I"/>
</dbReference>
<proteinExistence type="inferred from homology"/>
<evidence type="ECO:0000256" key="10">
    <source>
        <dbReference type="SAM" id="Phobius"/>
    </source>
</evidence>
<evidence type="ECO:0000256" key="3">
    <source>
        <dbReference type="ARBA" id="ARBA00022617"/>
    </source>
</evidence>
<dbReference type="SUPFAM" id="SSF48264">
    <property type="entry name" value="Cytochrome P450"/>
    <property type="match status" value="1"/>
</dbReference>
<dbReference type="InterPro" id="IPR017972">
    <property type="entry name" value="Cyt_P450_CS"/>
</dbReference>
<keyword evidence="10" id="KW-0812">Transmembrane</keyword>
<dbReference type="GO" id="GO:0005506">
    <property type="term" value="F:iron ion binding"/>
    <property type="evidence" value="ECO:0007669"/>
    <property type="project" value="InterPro"/>
</dbReference>
<evidence type="ECO:0000256" key="6">
    <source>
        <dbReference type="ARBA" id="ARBA00023004"/>
    </source>
</evidence>
<evidence type="ECO:0000256" key="8">
    <source>
        <dbReference type="PIRSR" id="PIRSR602401-1"/>
    </source>
</evidence>
<keyword evidence="5 9" id="KW-0560">Oxidoreductase</keyword>
<dbReference type="STRING" id="36050.A0A1B8AEL6"/>